<proteinExistence type="predicted"/>
<dbReference type="OrthoDB" id="422106at2759"/>
<feature type="compositionally biased region" description="Basic and acidic residues" evidence="1">
    <location>
        <begin position="235"/>
        <end position="244"/>
    </location>
</feature>
<reference evidence="2 3" key="1">
    <citation type="journal article" date="2019" name="New Phytol.">
        <title>Comparative genomics reveals unique wood-decay strategies and fruiting body development in the Schizophyllaceae.</title>
        <authorList>
            <person name="Almasi E."/>
            <person name="Sahu N."/>
            <person name="Krizsan K."/>
            <person name="Balint B."/>
            <person name="Kovacs G.M."/>
            <person name="Kiss B."/>
            <person name="Cseklye J."/>
            <person name="Drula E."/>
            <person name="Henrissat B."/>
            <person name="Nagy I."/>
            <person name="Chovatia M."/>
            <person name="Adam C."/>
            <person name="LaButti K."/>
            <person name="Lipzen A."/>
            <person name="Riley R."/>
            <person name="Grigoriev I.V."/>
            <person name="Nagy L.G."/>
        </authorList>
    </citation>
    <scope>NUCLEOTIDE SEQUENCE [LARGE SCALE GENOMIC DNA]</scope>
    <source>
        <strain evidence="2 3">NL-1724</strain>
    </source>
</reference>
<dbReference type="EMBL" id="VDMD01000002">
    <property type="protein sequence ID" value="TRM68580.1"/>
    <property type="molecule type" value="Genomic_DNA"/>
</dbReference>
<evidence type="ECO:0000313" key="3">
    <source>
        <dbReference type="Proteomes" id="UP000320762"/>
    </source>
</evidence>
<evidence type="ECO:0000313" key="2">
    <source>
        <dbReference type="EMBL" id="TRM68580.1"/>
    </source>
</evidence>
<name>A0A550CUW2_9AGAR</name>
<dbReference type="AlphaFoldDB" id="A0A550CUW2"/>
<dbReference type="Pfam" id="PF10309">
    <property type="entry name" value="NCBP3"/>
    <property type="match status" value="1"/>
</dbReference>
<organism evidence="2 3">
    <name type="scientific">Schizophyllum amplum</name>
    <dbReference type="NCBI Taxonomy" id="97359"/>
    <lineage>
        <taxon>Eukaryota</taxon>
        <taxon>Fungi</taxon>
        <taxon>Dikarya</taxon>
        <taxon>Basidiomycota</taxon>
        <taxon>Agaricomycotina</taxon>
        <taxon>Agaricomycetes</taxon>
        <taxon>Agaricomycetidae</taxon>
        <taxon>Agaricales</taxon>
        <taxon>Schizophyllaceae</taxon>
        <taxon>Schizophyllum</taxon>
    </lineage>
</organism>
<dbReference type="GO" id="GO:0003729">
    <property type="term" value="F:mRNA binding"/>
    <property type="evidence" value="ECO:0007669"/>
    <property type="project" value="InterPro"/>
</dbReference>
<evidence type="ECO:0008006" key="4">
    <source>
        <dbReference type="Google" id="ProtNLM"/>
    </source>
</evidence>
<feature type="compositionally biased region" description="Acidic residues" evidence="1">
    <location>
        <begin position="63"/>
        <end position="74"/>
    </location>
</feature>
<feature type="region of interest" description="Disordered" evidence="1">
    <location>
        <begin position="1"/>
        <end position="37"/>
    </location>
</feature>
<sequence>MDDDETFPTLSYDDPATEDAVPADGLPADDVPAGRSLADRISSSKVYLLSDMGKVRERKREQDSEDSADVEDEEMYMEEDPIIRANAILLCGPPITQLPTARLFAYTTHYDCPPLGLEWVDDETCVLVYESVSKARAAYMRLTRSASNGTDEYVTAKTFPASLWPPEERVNATLGERGIALRAPIRMRWARHEDVKRRNAREESQFYRRYGEDAGKAPYNPDATPPELGRKRKRERDEPDTRRSLLERLDSELDSFLAEGDTEDVAGAVLGPDEVLAQTAIEETALEEPTTGTKMRSDLIAGDGRTLLDRMTTPTALEDRLSSPLPQRTRKQGSVGRMRAWDGPVEEEEDLLPRTKRHKPEWRERAENEVMEFTEEVRDGGSRKRRRGRDRPSGGRERGRRRASPAGRERDFLPAAESRGGRTARRPNKSQQELDDELDAFLNQREA</sequence>
<feature type="region of interest" description="Disordered" evidence="1">
    <location>
        <begin position="208"/>
        <end position="244"/>
    </location>
</feature>
<feature type="region of interest" description="Disordered" evidence="1">
    <location>
        <begin position="315"/>
        <end position="447"/>
    </location>
</feature>
<dbReference type="Proteomes" id="UP000320762">
    <property type="component" value="Unassembled WGS sequence"/>
</dbReference>
<keyword evidence="3" id="KW-1185">Reference proteome</keyword>
<accession>A0A550CUW2</accession>
<feature type="region of interest" description="Disordered" evidence="1">
    <location>
        <begin position="54"/>
        <end position="74"/>
    </location>
</feature>
<gene>
    <name evidence="2" type="ORF">BD626DRAFT_482184</name>
</gene>
<dbReference type="InterPro" id="IPR019416">
    <property type="entry name" value="NCBP3"/>
</dbReference>
<comment type="caution">
    <text evidence="2">The sequence shown here is derived from an EMBL/GenBank/DDBJ whole genome shotgun (WGS) entry which is preliminary data.</text>
</comment>
<evidence type="ECO:0000256" key="1">
    <source>
        <dbReference type="SAM" id="MobiDB-lite"/>
    </source>
</evidence>
<protein>
    <recommendedName>
        <fullName evidence="4">Chromatin target of PRMT1 protein C-terminal domain-containing protein</fullName>
    </recommendedName>
</protein>
<dbReference type="GO" id="GO:0000340">
    <property type="term" value="F:RNA 7-methylguanosine cap binding"/>
    <property type="evidence" value="ECO:0007669"/>
    <property type="project" value="InterPro"/>
</dbReference>